<organism evidence="7 8">
    <name type="scientific">Thiorhodovibrio winogradskyi</name>
    <dbReference type="NCBI Taxonomy" id="77007"/>
    <lineage>
        <taxon>Bacteria</taxon>
        <taxon>Pseudomonadati</taxon>
        <taxon>Pseudomonadota</taxon>
        <taxon>Gammaproteobacteria</taxon>
        <taxon>Chromatiales</taxon>
        <taxon>Chromatiaceae</taxon>
        <taxon>Thiorhodovibrio</taxon>
    </lineage>
</organism>
<evidence type="ECO:0000256" key="3">
    <source>
        <dbReference type="ARBA" id="ARBA00022679"/>
    </source>
</evidence>
<accession>A0ABZ0SEY4</accession>
<dbReference type="InterPro" id="IPR050723">
    <property type="entry name" value="CFA/CMAS"/>
</dbReference>
<dbReference type="EC" id="2.1.1.79" evidence="7"/>
<evidence type="ECO:0000313" key="8">
    <source>
        <dbReference type="Proteomes" id="UP001432180"/>
    </source>
</evidence>
<proteinExistence type="inferred from homology"/>
<dbReference type="Proteomes" id="UP001432180">
    <property type="component" value="Chromosome"/>
</dbReference>
<sequence>MASEKSAEATLSWNKDAWPKKAREREPMERGFRPFSRLLDHLLQQQFHAGQLRLRIGESLHTITGEDPGPQGEMQLHRPLSFARRIAARGHLGLGEGYLAGDWDSPDLTSLIHLLAVNEPALASIEYGSWRSRLLALFQHRSRTNTRRGSRRNIAHHYDLGNAFYRLWLDPGMTYSAALFDGADDGLEQAQTRKYQTLLEMLGAEPGQHLLEIGCGWGGFAREAVAAGHRVTGLTLSSEQLAWASATLVDPITSGQVDLHLRDYRDMDGTFDHIASIEMFEAVGERYWSVYMNKIRQLLRPGGRAALQVITIDEQYFDGYRSSPDFIQKYIFPGGMLPTPARFDAVAEQAGLRIGARRWFGQDYARTLAIWHQQFTDQLKSVRALGYDETFIRMWRYYLSYCEAGFRDGRINVMQVVLETPTTG</sequence>
<feature type="region of interest" description="Disordered" evidence="6">
    <location>
        <begin position="1"/>
        <end position="26"/>
    </location>
</feature>
<dbReference type="PIRSF" id="PIRSF003085">
    <property type="entry name" value="CMAS"/>
    <property type="match status" value="1"/>
</dbReference>
<evidence type="ECO:0000256" key="6">
    <source>
        <dbReference type="SAM" id="MobiDB-lite"/>
    </source>
</evidence>
<dbReference type="EMBL" id="CP121472">
    <property type="protein sequence ID" value="WPL18676.1"/>
    <property type="molecule type" value="Genomic_DNA"/>
</dbReference>
<comment type="similarity">
    <text evidence="1">Belongs to the CFA/CMAS family.</text>
</comment>
<evidence type="ECO:0000313" key="7">
    <source>
        <dbReference type="EMBL" id="WPL18676.1"/>
    </source>
</evidence>
<name>A0ABZ0SEY4_9GAMM</name>
<dbReference type="GO" id="GO:0032259">
    <property type="term" value="P:methylation"/>
    <property type="evidence" value="ECO:0007669"/>
    <property type="project" value="UniProtKB-KW"/>
</dbReference>
<keyword evidence="4" id="KW-0949">S-adenosyl-L-methionine</keyword>
<dbReference type="Pfam" id="PF02353">
    <property type="entry name" value="CMAS"/>
    <property type="match status" value="1"/>
</dbReference>
<dbReference type="PANTHER" id="PTHR43667">
    <property type="entry name" value="CYCLOPROPANE-FATTY-ACYL-PHOSPHOLIPID SYNTHASE"/>
    <property type="match status" value="1"/>
</dbReference>
<dbReference type="SUPFAM" id="SSF53335">
    <property type="entry name" value="S-adenosyl-L-methionine-dependent methyltransferases"/>
    <property type="match status" value="1"/>
</dbReference>
<dbReference type="RefSeq" id="WP_328984427.1">
    <property type="nucleotide sequence ID" value="NZ_CP121472.1"/>
</dbReference>
<keyword evidence="2 7" id="KW-0489">Methyltransferase</keyword>
<dbReference type="CDD" id="cd02440">
    <property type="entry name" value="AdoMet_MTases"/>
    <property type="match status" value="1"/>
</dbReference>
<keyword evidence="3 7" id="KW-0808">Transferase</keyword>
<evidence type="ECO:0000256" key="1">
    <source>
        <dbReference type="ARBA" id="ARBA00010815"/>
    </source>
</evidence>
<evidence type="ECO:0000256" key="5">
    <source>
        <dbReference type="ARBA" id="ARBA00023098"/>
    </source>
</evidence>
<keyword evidence="8" id="KW-1185">Reference proteome</keyword>
<feature type="compositionally biased region" description="Basic and acidic residues" evidence="6">
    <location>
        <begin position="17"/>
        <end position="26"/>
    </location>
</feature>
<dbReference type="PANTHER" id="PTHR43667:SF2">
    <property type="entry name" value="FATTY ACID C-METHYL TRANSFERASE"/>
    <property type="match status" value="1"/>
</dbReference>
<gene>
    <name evidence="7" type="primary">cfa_1</name>
    <name evidence="7" type="ORF">Thiowin_03760</name>
</gene>
<evidence type="ECO:0000256" key="4">
    <source>
        <dbReference type="ARBA" id="ARBA00022691"/>
    </source>
</evidence>
<keyword evidence="5" id="KW-0443">Lipid metabolism</keyword>
<evidence type="ECO:0000256" key="2">
    <source>
        <dbReference type="ARBA" id="ARBA00022603"/>
    </source>
</evidence>
<dbReference type="Gene3D" id="3.40.50.150">
    <property type="entry name" value="Vaccinia Virus protein VP39"/>
    <property type="match status" value="1"/>
</dbReference>
<dbReference type="InterPro" id="IPR029063">
    <property type="entry name" value="SAM-dependent_MTases_sf"/>
</dbReference>
<reference evidence="7 8" key="1">
    <citation type="journal article" date="2023" name="Microorganisms">
        <title>Thiorhodovibrio frisius and Trv. litoralis spp. nov., Two Novel Members from a Clade of Fastidious Purple Sulfur Bacteria That Exhibit Unique Red-Shifted Light-Harvesting Capabilities.</title>
        <authorList>
            <person name="Methner A."/>
            <person name="Kuzyk S.B."/>
            <person name="Petersen J."/>
            <person name="Bauer S."/>
            <person name="Brinkmann H."/>
            <person name="Sichau K."/>
            <person name="Wanner G."/>
            <person name="Wolf J."/>
            <person name="Neumann-Schaal M."/>
            <person name="Henke P."/>
            <person name="Tank M."/>
            <person name="Sproer C."/>
            <person name="Bunk B."/>
            <person name="Overmann J."/>
        </authorList>
    </citation>
    <scope>NUCLEOTIDE SEQUENCE [LARGE SCALE GENOMIC DNA]</scope>
    <source>
        <strain evidence="7 8">DSM 6702</strain>
    </source>
</reference>
<dbReference type="InterPro" id="IPR003333">
    <property type="entry name" value="CMAS"/>
</dbReference>
<dbReference type="GO" id="GO:0008825">
    <property type="term" value="F:cyclopropane-fatty-acyl-phospholipid synthase activity"/>
    <property type="evidence" value="ECO:0007669"/>
    <property type="project" value="UniProtKB-EC"/>
</dbReference>
<protein>
    <submittedName>
        <fullName evidence="7">Cyclopropane-fatty-acyl-phospholipid synthase</fullName>
        <ecNumber evidence="7">2.1.1.79</ecNumber>
    </submittedName>
</protein>